<evidence type="ECO:0000256" key="2">
    <source>
        <dbReference type="ARBA" id="ARBA00008072"/>
    </source>
</evidence>
<sequence length="2998" mass="321536">MIELMGERKVQKPFGRSSIKIDGIFSNNPQDKQKMGKGGKAAEPENMGAWLLGVNNIKIQPFKLPSVGVHDVRVRIKAVGICGSDVHYLKTMKCADFEVKEPMVIGHECAGIVEEIGAEVMHLALGDRVAVEPGISCTRCQQCKGGRYNLCPDMKFFATPPVHGSLANQIVHPADLCFKLPENVSLEEGAMCEPLSVGVHACRRANVGPESTVLIIGAGPIGLVSVLAARAFGSPRIVIVDMDDQRLAMAQSLGANDTVKVSTKMEDLDDEIAQIKTAMKSNVDVSFDCVGFNKTMSTALGATRPGGKVCLVGMGHGTMTVPLTPAAAREVDVVGIFRYKNTWPLCLEFLRSGKIDVKPLITHRFGFNQKEVEEAFETSARGGNAIKGGQSCNGMVRDVKPVEKENMAAWLVDVNTIKILPFKLPTIGPNDVQIRIKAVGICGSDVHYLKTMKCADFEVKEPMVIGHECAGIVDKVGSEVKHLVPGDRVAVEPGISCAHCQQCKGGRYNLCPDMKFFATPPVHGALANQIVHPADLCFKLPENVSLEEGAMCEPLSVGVHACRRANVGPETTVLIIGAGPIGLVSVLAARAFGAPRIVIVDMDDKRLAMAKSLGADDTVKVSTKMEDLDDEVAEIKKAMISEVDVTFDCVGFNKTMATGLNATRPGGKVCLVGMGHGLMTVPLTPAAAREVDVVGVFRYKNTWPLCLEFLRSGKIDVKPLITHRFGFTEKEVEEAFATSARGGNAIKGGQSCNGVVREAKPVKQENMAAWLVDVNTIKIMPFKLPTIGPNDVRIRIKAVGICGSDVHYLKTMKCADFEVKEPMVIGHECAGIVDKVGSEVKHLVPGDRVAVEPGISCARCQQCKGGRYNLCPDMKFFATPPVHGSLANQIVHPADLCFKLPENVSLEEGAMCEPLSVGVHACRRANVGPETTVLIIGAGPIGLVSVLAARAFGAPRIVIVDMDDKRLAMAKSLGADGTVKVSTKMEDLDGEVAKIKEAMESEVDVTFDCVGFNKTMSTGLNATRPGGKVCLVGMGHGMMTVPLTPAAAREVDVVGVFRYKNTWPLCLEFLRSGKIDVKPLITHRYGFTEKEVEEAFATSARGGNAIKGGQSCNGVVRDAKPVEQENMAAWLVDVNTIKILPFKLPAIGIFQVSLKYWLTSCSPVYWDFLILGPNDVRIRIKAVGICGSDIHYLKTMKCGDFQVKDPMVIGHECAGIVDKVGSEVKHLVPGDRVAVEPGISCAHCQQCKGGRYNLCPDMKFFATPPVHGSLANQIVHPADLCFKLPENVSLEEGAMCEPLSVGVHACRRANVGPETTVLIVGAGPIGLVSVLAARAFGAPRIVIVDMDDRRLAMAKSLGADGTVKVSTKMEDLDDEVAKIKEAMGSEVDVTFDCVGFNKTMSTGLNATRPGGKVCLVGMGHGVMTVPLTPAAAREVDVVGVFRYKNTWPLCLEFLRSGKIDVKPLITHRFGFTEKEVEEAFATSARGGNAIKGGQKIYGLAKKAKPVQQENMAAYLVDVNTIKILPFKLPSIGPNDVRIRIKAVGICGSDVHYLRTMKCADFEVKEPMVIGHECAGIVDKVGSEVKHLVPGDRVAVEPGISCSRCQQCKGGQYNLCPDMKFFATPPVHGSLANQIVHPADLCFKLPENVSLEEGAMCEPLSVGVHACRRANVGPETTVLIIGAGPIGLVSVLAALAFGAPRIVIVDMDDKRLAMAKSLGADGTVKVSTKMEDLDDEVAKIKEAMESEVDVTFDCVGFNKTMSTGLNATRPGGKVCLVGMGHGMMTVPLTPAAAREVDVVGVFRYKNTWPLCLEFLRSGKIDVKPLITHRFGFTEKEVEEAFATSARGGDAIKVIKLAISYEISDSLRRQIVMGGQSINGMAKEAKPFEQENMAAWLVDGGQNIYGLAKKAKPVQQENMAAYLVDVNTIKILPFKIPSIGPNDVRIRIKAVGICGSDVHYLKTMKCADFEVKEPMVIGHECAGIVDKVGSEVKHLVPGDRVAVEPGISCSRCQQCKGGQYNLCPDMKFFATPPVHGSLANQIVHPADLCFKLPENVSLEEGAMCEPLSVGVHACRRANVGPETTVLIIGAGPIGLVSLLAARAFGAPRIVIVDMDDKRLAMAKSLGADGTVKVSTKMEDLDDEIAKIKEAMESEVDVTFDCVGFNKTMSTGLNATRPGGKVCLVGMGHGMMTVPLTPAAAREVDVVGVFRYKNTWPLCLDFLKSGKIDVKPLITHRFGFTEKEVEEAFATSARGGDAIKGGQSINGVAKEAKPVEQENMAAWLVDVNTIKILPFELPSIGPNDVRIWIKAVGICGSDVHYLKTMKCANFEVKEPMVIGHECAGIVDKVGSEVKHLVPGDRVAVEPGISCSRCQQCKGGRYNLCPDMKFFATPPVHGSLANQIVHPADLCFKLPENVSLEEGAMCEPLSVGVHACRRANVGPETTVLVIGAGPIGLVSVLAARAFGAPRIVIVDMDDQRLAMAKSLGADGTVKVSTKMEDIDDEVAMIKEAMESEVDVTFDCVGFSKTMSTGLKATRSGGRVCLVGMGHGTMTVPLTPAAAREVDVVGVFRYRNTWPLCLDFLRSGKIDVNPLITHRFGFTEKDVEEAFATSARGGNAIKGGKSTNGDAKDGEQENKAAWLLGVNNLKIQAFTLPSLGPNDVRIKIKAVGICGSDVHYLKTMKCGDFEVKEPMVIGHECAGIVDAVGSAVKYLVSGDRVALEPGISCAKCHQCKGGRYNLCPDMKFFATPPVHGSLANQAKYSHNYKNSTFIIRSEHNIVHPADLCFKLPENVSLEEGAMCEPLSVGVHACRRANVTPETNVLIIGAGPIGLVSVLSARAFGAPRIVIVDVDDQRLAMAKSLGADETVKVSTKAEDLDDEVAKIKKAMKSEVDVTFDCVGFNKTMATALAATSPGGKVCLVGMGHSMMTVPLTPAAAREVDVVGIFRYKNTWPLCIEFLRSGKIDVKPLITHRFGFSQKEVEDAFETSARGGNAIKVMFNL</sequence>
<evidence type="ECO:0000256" key="6">
    <source>
        <dbReference type="ARBA" id="ARBA00023027"/>
    </source>
</evidence>
<evidence type="ECO:0000256" key="5">
    <source>
        <dbReference type="ARBA" id="ARBA00023002"/>
    </source>
</evidence>
<keyword evidence="6" id="KW-0520">NAD</keyword>
<organism evidence="9 10">
    <name type="scientific">Malus domestica</name>
    <name type="common">Apple</name>
    <name type="synonym">Pyrus malus</name>
    <dbReference type="NCBI Taxonomy" id="3750"/>
    <lineage>
        <taxon>Eukaryota</taxon>
        <taxon>Viridiplantae</taxon>
        <taxon>Streptophyta</taxon>
        <taxon>Embryophyta</taxon>
        <taxon>Tracheophyta</taxon>
        <taxon>Spermatophyta</taxon>
        <taxon>Magnoliopsida</taxon>
        <taxon>eudicotyledons</taxon>
        <taxon>Gunneridae</taxon>
        <taxon>Pentapetalae</taxon>
        <taxon>rosids</taxon>
        <taxon>fabids</taxon>
        <taxon>Rosales</taxon>
        <taxon>Rosaceae</taxon>
        <taxon>Amygdaloideae</taxon>
        <taxon>Maleae</taxon>
        <taxon>Malus</taxon>
    </lineage>
</organism>
<dbReference type="SMART" id="SM00829">
    <property type="entry name" value="PKS_ER"/>
    <property type="match status" value="1"/>
</dbReference>
<keyword evidence="5" id="KW-0560">Oxidoreductase</keyword>
<reference evidence="9 10" key="1">
    <citation type="submission" date="2018-10" db="EMBL/GenBank/DDBJ databases">
        <title>A high-quality apple genome assembly.</title>
        <authorList>
            <person name="Hu J."/>
        </authorList>
    </citation>
    <scope>NUCLEOTIDE SEQUENCE [LARGE SCALE GENOMIC DNA]</scope>
    <source>
        <strain evidence="10">cv. HFTH1</strain>
        <tissue evidence="9">Young leaf</tissue>
    </source>
</reference>
<comment type="similarity">
    <text evidence="2 7">Belongs to the zinc-containing alcohol dehydrogenase family.</text>
</comment>
<evidence type="ECO:0000256" key="3">
    <source>
        <dbReference type="ARBA" id="ARBA00022723"/>
    </source>
</evidence>
<gene>
    <name evidence="9" type="ORF">DVH24_022604</name>
</gene>
<dbReference type="Pfam" id="PF00107">
    <property type="entry name" value="ADH_zinc_N"/>
    <property type="match status" value="8"/>
</dbReference>
<dbReference type="InterPro" id="IPR036291">
    <property type="entry name" value="NAD(P)-bd_dom_sf"/>
</dbReference>
<accession>A0A498KJT4</accession>
<dbReference type="InterPro" id="IPR002328">
    <property type="entry name" value="ADH_Zn_CS"/>
</dbReference>
<dbReference type="InterPro" id="IPR020843">
    <property type="entry name" value="ER"/>
</dbReference>
<dbReference type="GO" id="GO:0008270">
    <property type="term" value="F:zinc ion binding"/>
    <property type="evidence" value="ECO:0007669"/>
    <property type="project" value="InterPro"/>
</dbReference>
<dbReference type="GO" id="GO:0016616">
    <property type="term" value="F:oxidoreductase activity, acting on the CH-OH group of donors, NAD or NADP as acceptor"/>
    <property type="evidence" value="ECO:0007669"/>
    <property type="project" value="InterPro"/>
</dbReference>
<evidence type="ECO:0000313" key="9">
    <source>
        <dbReference type="EMBL" id="RXI08460.1"/>
    </source>
</evidence>
<dbReference type="EMBL" id="RDQH01000327">
    <property type="protein sequence ID" value="RXI08460.1"/>
    <property type="molecule type" value="Genomic_DNA"/>
</dbReference>
<evidence type="ECO:0000256" key="1">
    <source>
        <dbReference type="ARBA" id="ARBA00001947"/>
    </source>
</evidence>
<dbReference type="Proteomes" id="UP000290289">
    <property type="component" value="Chromosome 1"/>
</dbReference>
<dbReference type="Pfam" id="PF08240">
    <property type="entry name" value="ADH_N"/>
    <property type="match status" value="8"/>
</dbReference>
<name>A0A498KJT4_MALDO</name>
<evidence type="ECO:0000256" key="7">
    <source>
        <dbReference type="RuleBase" id="RU361277"/>
    </source>
</evidence>
<dbReference type="CDD" id="cd05285">
    <property type="entry name" value="sorbitol_DH"/>
    <property type="match status" value="8"/>
</dbReference>
<dbReference type="Gene3D" id="3.90.180.10">
    <property type="entry name" value="Medium-chain alcohol dehydrogenases, catalytic domain"/>
    <property type="match status" value="8"/>
</dbReference>
<dbReference type="PROSITE" id="PS00059">
    <property type="entry name" value="ADH_ZINC"/>
    <property type="match status" value="8"/>
</dbReference>
<evidence type="ECO:0000259" key="8">
    <source>
        <dbReference type="SMART" id="SM00829"/>
    </source>
</evidence>
<feature type="domain" description="Enoyl reductase (ER)" evidence="8">
    <location>
        <begin position="2640"/>
        <end position="2996"/>
    </location>
</feature>
<dbReference type="PANTHER" id="PTHR43161:SF9">
    <property type="entry name" value="SORBITOL DEHYDROGENASE"/>
    <property type="match status" value="1"/>
</dbReference>
<dbReference type="InterPro" id="IPR013154">
    <property type="entry name" value="ADH-like_N"/>
</dbReference>
<dbReference type="SUPFAM" id="SSF51735">
    <property type="entry name" value="NAD(P)-binding Rossmann-fold domains"/>
    <property type="match status" value="8"/>
</dbReference>
<dbReference type="InterPro" id="IPR045306">
    <property type="entry name" value="SDH-like"/>
</dbReference>
<protein>
    <recommendedName>
        <fullName evidence="8">Enoyl reductase (ER) domain-containing protein</fullName>
    </recommendedName>
</protein>
<comment type="cofactor">
    <cofactor evidence="1 7">
        <name>Zn(2+)</name>
        <dbReference type="ChEBI" id="CHEBI:29105"/>
    </cofactor>
</comment>
<keyword evidence="3 7" id="KW-0479">Metal-binding</keyword>
<dbReference type="FunFam" id="3.40.50.720:FF:000068">
    <property type="entry name" value="Sorbitol dehydrogenase"/>
    <property type="match status" value="8"/>
</dbReference>
<evidence type="ECO:0000313" key="10">
    <source>
        <dbReference type="Proteomes" id="UP000290289"/>
    </source>
</evidence>
<dbReference type="SUPFAM" id="SSF50129">
    <property type="entry name" value="GroES-like"/>
    <property type="match status" value="8"/>
</dbReference>
<dbReference type="InterPro" id="IPR013149">
    <property type="entry name" value="ADH-like_C"/>
</dbReference>
<keyword evidence="10" id="KW-1185">Reference proteome</keyword>
<dbReference type="Gene3D" id="3.40.50.720">
    <property type="entry name" value="NAD(P)-binding Rossmann-like Domain"/>
    <property type="match status" value="8"/>
</dbReference>
<dbReference type="InterPro" id="IPR011032">
    <property type="entry name" value="GroES-like_sf"/>
</dbReference>
<dbReference type="PANTHER" id="PTHR43161">
    <property type="entry name" value="SORBITOL DEHYDROGENASE"/>
    <property type="match status" value="1"/>
</dbReference>
<dbReference type="STRING" id="3750.A0A498KJT4"/>
<evidence type="ECO:0000256" key="4">
    <source>
        <dbReference type="ARBA" id="ARBA00022833"/>
    </source>
</evidence>
<keyword evidence="4 7" id="KW-0862">Zinc</keyword>
<comment type="caution">
    <text evidence="9">The sequence shown here is derived from an EMBL/GenBank/DDBJ whole genome shotgun (WGS) entry which is preliminary data.</text>
</comment>
<proteinExistence type="inferred from homology"/>